<dbReference type="EMBL" id="OU895879">
    <property type="protein sequence ID" value="CAG9807113.1"/>
    <property type="molecule type" value="Genomic_DNA"/>
</dbReference>
<reference evidence="3" key="1">
    <citation type="submission" date="2022-01" db="EMBL/GenBank/DDBJ databases">
        <authorList>
            <person name="King R."/>
        </authorList>
    </citation>
    <scope>NUCLEOTIDE SEQUENCE</scope>
</reference>
<keyword evidence="4" id="KW-1185">Reference proteome</keyword>
<feature type="chain" id="PRO_5040447472" description="Ig-like domain-containing protein" evidence="1">
    <location>
        <begin position="21"/>
        <end position="294"/>
    </location>
</feature>
<evidence type="ECO:0000313" key="3">
    <source>
        <dbReference type="EMBL" id="CAG9807113.1"/>
    </source>
</evidence>
<dbReference type="PANTHER" id="PTHR21261:SF2">
    <property type="entry name" value="GH04238P-RELATED"/>
    <property type="match status" value="1"/>
</dbReference>
<dbReference type="PANTHER" id="PTHR21261">
    <property type="entry name" value="BEAT PROTEIN"/>
    <property type="match status" value="1"/>
</dbReference>
<protein>
    <recommendedName>
        <fullName evidence="2">Ig-like domain-containing protein</fullName>
    </recommendedName>
</protein>
<dbReference type="SUPFAM" id="SSF109797">
    <property type="entry name" value="Bacteriocin immunity protein-like"/>
    <property type="match status" value="1"/>
</dbReference>
<keyword evidence="1" id="KW-0732">Signal</keyword>
<organism evidence="3 4">
    <name type="scientific">Chironomus riparius</name>
    <dbReference type="NCBI Taxonomy" id="315576"/>
    <lineage>
        <taxon>Eukaryota</taxon>
        <taxon>Metazoa</taxon>
        <taxon>Ecdysozoa</taxon>
        <taxon>Arthropoda</taxon>
        <taxon>Hexapoda</taxon>
        <taxon>Insecta</taxon>
        <taxon>Pterygota</taxon>
        <taxon>Neoptera</taxon>
        <taxon>Endopterygota</taxon>
        <taxon>Diptera</taxon>
        <taxon>Nematocera</taxon>
        <taxon>Chironomoidea</taxon>
        <taxon>Chironomidae</taxon>
        <taxon>Chironominae</taxon>
        <taxon>Chironomus</taxon>
    </lineage>
</organism>
<gene>
    <name evidence="3" type="ORF">CHIRRI_LOCUS9962</name>
</gene>
<sequence length="294" mass="33736">MYKFWIIGLVLAMLEDHCCSVKIKQITVPSVVVMDYDKANNKKPLNEFFLDCEYDVDENENGLVIKWLLNGNLVYQWIPPRAPTALSIFKNRIKKDFTVDDDPLKKYRGIAVTKPLLNFTGEYSCSVQTFQSSDKKSSHLQIVVPESHFKLNYRTDYEGMVHIKCSAFNVYPEPKLSLNINYVELKSDVNIVKDSRDNLYDAKVIAKISKTFLKSETIINCQLTMPGTEYSKKQETVYYEQEPTLTDFDASDEEGDFELSLETETGLLTNANQHGKGLNIGEESWGLVDFNRLF</sequence>
<accession>A0A9N9RZN6</accession>
<feature type="domain" description="Ig-like" evidence="2">
    <location>
        <begin position="29"/>
        <end position="141"/>
    </location>
</feature>
<evidence type="ECO:0000313" key="4">
    <source>
        <dbReference type="Proteomes" id="UP001153620"/>
    </source>
</evidence>
<evidence type="ECO:0000259" key="2">
    <source>
        <dbReference type="PROSITE" id="PS50835"/>
    </source>
</evidence>
<dbReference type="AlphaFoldDB" id="A0A9N9RZN6"/>
<name>A0A9N9RZN6_9DIPT</name>
<dbReference type="Proteomes" id="UP001153620">
    <property type="component" value="Chromosome 3"/>
</dbReference>
<feature type="signal peptide" evidence="1">
    <location>
        <begin position="1"/>
        <end position="20"/>
    </location>
</feature>
<dbReference type="PROSITE" id="PS50835">
    <property type="entry name" value="IG_LIKE"/>
    <property type="match status" value="1"/>
</dbReference>
<evidence type="ECO:0000256" key="1">
    <source>
        <dbReference type="SAM" id="SignalP"/>
    </source>
</evidence>
<reference evidence="3" key="2">
    <citation type="submission" date="2022-10" db="EMBL/GenBank/DDBJ databases">
        <authorList>
            <consortium name="ENA_rothamsted_submissions"/>
            <consortium name="culmorum"/>
            <person name="King R."/>
        </authorList>
    </citation>
    <scope>NUCLEOTIDE SEQUENCE</scope>
</reference>
<dbReference type="OrthoDB" id="6478865at2759"/>
<proteinExistence type="predicted"/>
<dbReference type="InterPro" id="IPR007110">
    <property type="entry name" value="Ig-like_dom"/>
</dbReference>